<evidence type="ECO:0000256" key="14">
    <source>
        <dbReference type="ARBA" id="ARBA00022984"/>
    </source>
</evidence>
<sequence>MVEVTSINATNTNAIDVDAIESKDPAGFGKVAVMFGGRSAEREVSLRSGQAVLNALVGAGVNAHGFDPADRQLHELVEQKFDRVLIMLHGRGGEDGSLQGALQQMNMPYTGTGVLGSALCMDKIRSKQVWQSLGLPTANYEIADKRDFNAANCGDIMTRLGDLVMVKPAQEGSSIGMAKVSNAHQLAAAIQQAFEYDDKVLLEQFIQGSEYTVSLLNGIALPSISMSTPRDFYDYEAKYQSNSTEYFCPSGLSDEQETDLAQLALNAFDAVAGSGWGRIDFMQDAQGQFYLLEANTVPGMTEKSLVPLAAKQAGLSFAQLSLAVLATAG</sequence>
<reference evidence="23" key="1">
    <citation type="journal article" date="2014" name="Int. J. Syst. Evol. Microbiol.">
        <title>Complete genome sequence of Corynebacterium casei LMG S-19264T (=DSM 44701T), isolated from a smear-ripened cheese.</title>
        <authorList>
            <consortium name="US DOE Joint Genome Institute (JGI-PGF)"/>
            <person name="Walter F."/>
            <person name="Albersmeier A."/>
            <person name="Kalinowski J."/>
            <person name="Ruckert C."/>
        </authorList>
    </citation>
    <scope>NUCLEOTIDE SEQUENCE</scope>
    <source>
        <strain evidence="23">KCTC 32337</strain>
    </source>
</reference>
<dbReference type="Proteomes" id="UP000622604">
    <property type="component" value="Unassembled WGS sequence"/>
</dbReference>
<dbReference type="InterPro" id="IPR005905">
    <property type="entry name" value="D_ala_D_ala"/>
</dbReference>
<dbReference type="GO" id="GO:0071555">
    <property type="term" value="P:cell wall organization"/>
    <property type="evidence" value="ECO:0007669"/>
    <property type="project" value="UniProtKB-KW"/>
</dbReference>
<dbReference type="HAMAP" id="MF_00047">
    <property type="entry name" value="Dala_Dala_lig"/>
    <property type="match status" value="1"/>
</dbReference>
<dbReference type="InterPro" id="IPR016185">
    <property type="entry name" value="PreATP-grasp_dom_sf"/>
</dbReference>
<evidence type="ECO:0000256" key="1">
    <source>
        <dbReference type="ARBA" id="ARBA00001936"/>
    </source>
</evidence>
<dbReference type="FunFam" id="3.30.470.20:FF:000008">
    <property type="entry name" value="D-alanine--D-alanine ligase"/>
    <property type="match status" value="1"/>
</dbReference>
<comment type="cofactor">
    <cofactor evidence="20">
        <name>Mg(2+)</name>
        <dbReference type="ChEBI" id="CHEBI:18420"/>
    </cofactor>
    <cofactor evidence="20">
        <name>Mn(2+)</name>
        <dbReference type="ChEBI" id="CHEBI:29035"/>
    </cofactor>
    <text evidence="20">Binds 2 magnesium or manganese ions per subunit.</text>
</comment>
<reference evidence="23" key="2">
    <citation type="submission" date="2020-09" db="EMBL/GenBank/DDBJ databases">
        <authorList>
            <person name="Sun Q."/>
            <person name="Kim S."/>
        </authorList>
    </citation>
    <scope>NUCLEOTIDE SEQUENCE</scope>
    <source>
        <strain evidence="23">KCTC 32337</strain>
    </source>
</reference>
<evidence type="ECO:0000256" key="4">
    <source>
        <dbReference type="ARBA" id="ARBA00004752"/>
    </source>
</evidence>
<keyword evidence="9 20" id="KW-0479">Metal-binding</keyword>
<dbReference type="PANTHER" id="PTHR23132">
    <property type="entry name" value="D-ALANINE--D-ALANINE LIGASE"/>
    <property type="match status" value="1"/>
</dbReference>
<dbReference type="PROSITE" id="PS00843">
    <property type="entry name" value="DALA_DALA_LIGASE_1"/>
    <property type="match status" value="1"/>
</dbReference>
<feature type="active site" evidence="19">
    <location>
        <position position="304"/>
    </location>
</feature>
<evidence type="ECO:0000256" key="15">
    <source>
        <dbReference type="ARBA" id="ARBA00023211"/>
    </source>
</evidence>
<evidence type="ECO:0000256" key="9">
    <source>
        <dbReference type="ARBA" id="ARBA00022723"/>
    </source>
</evidence>
<dbReference type="EC" id="6.3.2.4" evidence="6 18"/>
<dbReference type="Gene3D" id="3.40.50.20">
    <property type="match status" value="1"/>
</dbReference>
<dbReference type="EMBL" id="BMZC01000001">
    <property type="protein sequence ID" value="GGZ48078.1"/>
    <property type="molecule type" value="Genomic_DNA"/>
</dbReference>
<feature type="active site" evidence="19">
    <location>
        <position position="41"/>
    </location>
</feature>
<dbReference type="NCBIfam" id="NF002378">
    <property type="entry name" value="PRK01372.1"/>
    <property type="match status" value="1"/>
</dbReference>
<feature type="binding site" evidence="20">
    <location>
        <position position="295"/>
    </location>
    <ligand>
        <name>Mg(2+)</name>
        <dbReference type="ChEBI" id="CHEBI:18420"/>
        <label>2</label>
    </ligand>
</feature>
<keyword evidence="14 18" id="KW-0573">Peptidoglycan synthesis</keyword>
<keyword evidence="10 21" id="KW-0547">Nucleotide-binding</keyword>
<dbReference type="Pfam" id="PF07478">
    <property type="entry name" value="Dala_Dala_lig_C"/>
    <property type="match status" value="1"/>
</dbReference>
<evidence type="ECO:0000256" key="19">
    <source>
        <dbReference type="PIRSR" id="PIRSR039102-1"/>
    </source>
</evidence>
<evidence type="ECO:0000256" key="3">
    <source>
        <dbReference type="ARBA" id="ARBA00004496"/>
    </source>
</evidence>
<dbReference type="PROSITE" id="PS50975">
    <property type="entry name" value="ATP_GRASP"/>
    <property type="match status" value="1"/>
</dbReference>
<evidence type="ECO:0000313" key="24">
    <source>
        <dbReference type="Proteomes" id="UP000622604"/>
    </source>
</evidence>
<dbReference type="InterPro" id="IPR011761">
    <property type="entry name" value="ATP-grasp"/>
</dbReference>
<feature type="binding site" evidence="20">
    <location>
        <position position="293"/>
    </location>
    <ligand>
        <name>Mg(2+)</name>
        <dbReference type="ChEBI" id="CHEBI:18420"/>
        <label>1</label>
    </ligand>
</feature>
<dbReference type="InterPro" id="IPR013815">
    <property type="entry name" value="ATP_grasp_subdomain_1"/>
</dbReference>
<accession>A0A8H9LZ75</accession>
<evidence type="ECO:0000256" key="10">
    <source>
        <dbReference type="ARBA" id="ARBA00022741"/>
    </source>
</evidence>
<dbReference type="GO" id="GO:0046872">
    <property type="term" value="F:metal ion binding"/>
    <property type="evidence" value="ECO:0007669"/>
    <property type="project" value="UniProtKB-KW"/>
</dbReference>
<keyword evidence="16 18" id="KW-0961">Cell wall biogenesis/degradation</keyword>
<evidence type="ECO:0000256" key="20">
    <source>
        <dbReference type="PIRSR" id="PIRSR039102-3"/>
    </source>
</evidence>
<evidence type="ECO:0000256" key="12">
    <source>
        <dbReference type="ARBA" id="ARBA00022842"/>
    </source>
</evidence>
<comment type="catalytic activity">
    <reaction evidence="17 18">
        <text>2 D-alanine + ATP = D-alanyl-D-alanine + ADP + phosphate + H(+)</text>
        <dbReference type="Rhea" id="RHEA:11224"/>
        <dbReference type="ChEBI" id="CHEBI:15378"/>
        <dbReference type="ChEBI" id="CHEBI:30616"/>
        <dbReference type="ChEBI" id="CHEBI:43474"/>
        <dbReference type="ChEBI" id="CHEBI:57416"/>
        <dbReference type="ChEBI" id="CHEBI:57822"/>
        <dbReference type="ChEBI" id="CHEBI:456216"/>
        <dbReference type="EC" id="6.3.2.4"/>
    </reaction>
</comment>
<dbReference type="AlphaFoldDB" id="A0A8H9LZ75"/>
<evidence type="ECO:0000256" key="6">
    <source>
        <dbReference type="ARBA" id="ARBA00012216"/>
    </source>
</evidence>
<comment type="pathway">
    <text evidence="4 18">Cell wall biogenesis; peptidoglycan biosynthesis.</text>
</comment>
<keyword evidence="15 20" id="KW-0464">Manganese</keyword>
<feature type="active site" evidence="19">
    <location>
        <position position="173"/>
    </location>
</feature>
<keyword evidence="12 20" id="KW-0460">Magnesium</keyword>
<feature type="binding site" evidence="20">
    <location>
        <position position="280"/>
    </location>
    <ligand>
        <name>Mg(2+)</name>
        <dbReference type="ChEBI" id="CHEBI:18420"/>
        <label>1</label>
    </ligand>
</feature>
<evidence type="ECO:0000256" key="7">
    <source>
        <dbReference type="ARBA" id="ARBA00022490"/>
    </source>
</evidence>
<keyword evidence="13 18" id="KW-0133">Cell shape</keyword>
<evidence type="ECO:0000256" key="8">
    <source>
        <dbReference type="ARBA" id="ARBA00022598"/>
    </source>
</evidence>
<evidence type="ECO:0000256" key="2">
    <source>
        <dbReference type="ARBA" id="ARBA00003921"/>
    </source>
</evidence>
<evidence type="ECO:0000259" key="22">
    <source>
        <dbReference type="PROSITE" id="PS50975"/>
    </source>
</evidence>
<evidence type="ECO:0000256" key="11">
    <source>
        <dbReference type="ARBA" id="ARBA00022840"/>
    </source>
</evidence>
<evidence type="ECO:0000256" key="17">
    <source>
        <dbReference type="ARBA" id="ARBA00047614"/>
    </source>
</evidence>
<gene>
    <name evidence="18 23" type="primary">ddl</name>
    <name evidence="23" type="ORF">GCM10011274_02260</name>
</gene>
<organism evidence="23 24">
    <name type="scientific">Paraglaciecola chathamensis</name>
    <dbReference type="NCBI Taxonomy" id="368405"/>
    <lineage>
        <taxon>Bacteria</taxon>
        <taxon>Pseudomonadati</taxon>
        <taxon>Pseudomonadota</taxon>
        <taxon>Gammaproteobacteria</taxon>
        <taxon>Alteromonadales</taxon>
        <taxon>Alteromonadaceae</taxon>
        <taxon>Paraglaciecola</taxon>
    </lineage>
</organism>
<dbReference type="NCBIfam" id="TIGR01205">
    <property type="entry name" value="D_ala_D_alaTIGR"/>
    <property type="match status" value="1"/>
</dbReference>
<protein>
    <recommendedName>
        <fullName evidence="6 18">D-alanine--D-alanine ligase</fullName>
        <ecNumber evidence="6 18">6.3.2.4</ecNumber>
    </recommendedName>
    <alternativeName>
        <fullName evidence="18">D-Ala-D-Ala ligase</fullName>
    </alternativeName>
    <alternativeName>
        <fullName evidence="18">D-alanylalanine synthetase</fullName>
    </alternativeName>
</protein>
<dbReference type="SUPFAM" id="SSF56059">
    <property type="entry name" value="Glutathione synthetase ATP-binding domain-like"/>
    <property type="match status" value="1"/>
</dbReference>
<dbReference type="GO" id="GO:0009252">
    <property type="term" value="P:peptidoglycan biosynthetic process"/>
    <property type="evidence" value="ECO:0007669"/>
    <property type="project" value="UniProtKB-UniRule"/>
</dbReference>
<comment type="subcellular location">
    <subcellularLocation>
        <location evidence="3 18">Cytoplasm</location>
    </subcellularLocation>
</comment>
<keyword evidence="11 21" id="KW-0067">ATP-binding</keyword>
<dbReference type="GO" id="GO:0008360">
    <property type="term" value="P:regulation of cell shape"/>
    <property type="evidence" value="ECO:0007669"/>
    <property type="project" value="UniProtKB-KW"/>
</dbReference>
<feature type="binding site" evidence="20">
    <location>
        <position position="293"/>
    </location>
    <ligand>
        <name>Mg(2+)</name>
        <dbReference type="ChEBI" id="CHEBI:18420"/>
        <label>2</label>
    </ligand>
</feature>
<feature type="domain" description="ATP-grasp" evidence="22">
    <location>
        <begin position="127"/>
        <end position="326"/>
    </location>
</feature>
<comment type="function">
    <text evidence="2 18">Cell wall formation.</text>
</comment>
<comment type="caution">
    <text evidence="23">The sequence shown here is derived from an EMBL/GenBank/DDBJ whole genome shotgun (WGS) entry which is preliminary data.</text>
</comment>
<dbReference type="Gene3D" id="3.30.470.20">
    <property type="entry name" value="ATP-grasp fold, B domain"/>
    <property type="match status" value="1"/>
</dbReference>
<dbReference type="Pfam" id="PF01820">
    <property type="entry name" value="Dala_Dala_lig_N"/>
    <property type="match status" value="1"/>
</dbReference>
<dbReference type="GO" id="GO:0005524">
    <property type="term" value="F:ATP binding"/>
    <property type="evidence" value="ECO:0007669"/>
    <property type="project" value="UniProtKB-UniRule"/>
</dbReference>
<dbReference type="InterPro" id="IPR011095">
    <property type="entry name" value="Dala_Dala_lig_C"/>
</dbReference>
<name>A0A8H9LZ75_9ALTE</name>
<dbReference type="PROSITE" id="PS00844">
    <property type="entry name" value="DALA_DALA_LIGASE_2"/>
    <property type="match status" value="1"/>
</dbReference>
<comment type="cofactor">
    <cofactor evidence="1">
        <name>Mn(2+)</name>
        <dbReference type="ChEBI" id="CHEBI:29035"/>
    </cofactor>
</comment>
<proteinExistence type="inferred from homology"/>
<comment type="similarity">
    <text evidence="5 18">Belongs to the D-alanine--D-alanine ligase family.</text>
</comment>
<dbReference type="Gene3D" id="3.30.1490.20">
    <property type="entry name" value="ATP-grasp fold, A domain"/>
    <property type="match status" value="1"/>
</dbReference>
<evidence type="ECO:0000256" key="16">
    <source>
        <dbReference type="ARBA" id="ARBA00023316"/>
    </source>
</evidence>
<dbReference type="UniPathway" id="UPA00219"/>
<dbReference type="InterPro" id="IPR000291">
    <property type="entry name" value="D-Ala_lig_Van_CS"/>
</dbReference>
<dbReference type="PIRSF" id="PIRSF039102">
    <property type="entry name" value="Ddl/VanB"/>
    <property type="match status" value="1"/>
</dbReference>
<keyword evidence="7 18" id="KW-0963">Cytoplasm</keyword>
<dbReference type="GO" id="GO:0008716">
    <property type="term" value="F:D-alanine-D-alanine ligase activity"/>
    <property type="evidence" value="ECO:0007669"/>
    <property type="project" value="UniProtKB-UniRule"/>
</dbReference>
<evidence type="ECO:0000256" key="5">
    <source>
        <dbReference type="ARBA" id="ARBA00010871"/>
    </source>
</evidence>
<dbReference type="GO" id="GO:0005829">
    <property type="term" value="C:cytosol"/>
    <property type="evidence" value="ECO:0007669"/>
    <property type="project" value="TreeGrafter"/>
</dbReference>
<evidence type="ECO:0000313" key="23">
    <source>
        <dbReference type="EMBL" id="GGZ48078.1"/>
    </source>
</evidence>
<evidence type="ECO:0000256" key="18">
    <source>
        <dbReference type="HAMAP-Rule" id="MF_00047"/>
    </source>
</evidence>
<dbReference type="PANTHER" id="PTHR23132:SF23">
    <property type="entry name" value="D-ALANINE--D-ALANINE LIGASE B"/>
    <property type="match status" value="1"/>
</dbReference>
<evidence type="ECO:0000256" key="13">
    <source>
        <dbReference type="ARBA" id="ARBA00022960"/>
    </source>
</evidence>
<keyword evidence="8 18" id="KW-0436">Ligase</keyword>
<dbReference type="InterPro" id="IPR011127">
    <property type="entry name" value="Dala_Dala_lig_N"/>
</dbReference>
<dbReference type="SUPFAM" id="SSF52440">
    <property type="entry name" value="PreATP-grasp domain"/>
    <property type="match status" value="1"/>
</dbReference>
<evidence type="ECO:0000256" key="21">
    <source>
        <dbReference type="PROSITE-ProRule" id="PRU00409"/>
    </source>
</evidence>